<organism evidence="2 3">
    <name type="scientific">Cirrhinus molitorella</name>
    <name type="common">mud carp</name>
    <dbReference type="NCBI Taxonomy" id="172907"/>
    <lineage>
        <taxon>Eukaryota</taxon>
        <taxon>Metazoa</taxon>
        <taxon>Chordata</taxon>
        <taxon>Craniata</taxon>
        <taxon>Vertebrata</taxon>
        <taxon>Euteleostomi</taxon>
        <taxon>Actinopterygii</taxon>
        <taxon>Neopterygii</taxon>
        <taxon>Teleostei</taxon>
        <taxon>Ostariophysi</taxon>
        <taxon>Cypriniformes</taxon>
        <taxon>Cyprinidae</taxon>
        <taxon>Labeoninae</taxon>
        <taxon>Labeonini</taxon>
        <taxon>Cirrhinus</taxon>
    </lineage>
</organism>
<feature type="region of interest" description="Disordered" evidence="1">
    <location>
        <begin position="97"/>
        <end position="119"/>
    </location>
</feature>
<name>A0AA88P9C1_9TELE</name>
<proteinExistence type="predicted"/>
<evidence type="ECO:0000256" key="1">
    <source>
        <dbReference type="SAM" id="MobiDB-lite"/>
    </source>
</evidence>
<reference evidence="2" key="1">
    <citation type="submission" date="2023-08" db="EMBL/GenBank/DDBJ databases">
        <title>Chromosome-level Genome Assembly of mud carp (Cirrhinus molitorella).</title>
        <authorList>
            <person name="Liu H."/>
        </authorList>
    </citation>
    <scope>NUCLEOTIDE SEQUENCE</scope>
    <source>
        <strain evidence="2">Prfri</strain>
        <tissue evidence="2">Muscle</tissue>
    </source>
</reference>
<evidence type="ECO:0000313" key="3">
    <source>
        <dbReference type="Proteomes" id="UP001187343"/>
    </source>
</evidence>
<evidence type="ECO:0000313" key="2">
    <source>
        <dbReference type="EMBL" id="KAK2881267.1"/>
    </source>
</evidence>
<keyword evidence="3" id="KW-1185">Reference proteome</keyword>
<gene>
    <name evidence="2" type="ORF">Q8A67_018535</name>
</gene>
<comment type="caution">
    <text evidence="2">The sequence shown here is derived from an EMBL/GenBank/DDBJ whole genome shotgun (WGS) entry which is preliminary data.</text>
</comment>
<accession>A0AA88P9C1</accession>
<dbReference type="EMBL" id="JAUYZG010000018">
    <property type="protein sequence ID" value="KAK2881267.1"/>
    <property type="molecule type" value="Genomic_DNA"/>
</dbReference>
<dbReference type="Proteomes" id="UP001187343">
    <property type="component" value="Unassembled WGS sequence"/>
</dbReference>
<protein>
    <submittedName>
        <fullName evidence="2">Uncharacterized protein</fullName>
    </submittedName>
</protein>
<sequence length="341" mass="36536">MQTGVQWAGWLANQPSAAAEESWPGLTRHSDGAPWLSWSKRLSCKQEILGSNPSGASQAAALRFASPLDMGPRQCFSNHTSTAQRPEGLSFLPKQHASSWRWRATKPEDQPSRGSARRPVGLFVSKRFKAVQRPGRQPMAASLDDLDPLSRPPGGRAFSLAPWLSWLKCLSSKQEILGSNPSGAFGRAPQYGRASAFSKTDGEWGLGAARGQRAVSLATPPPRPLLKDSVPGGRIERAGRRGLAGQSACLVNRRSWVRIPAVPTSAAVFVSGLAVGQETPMALCVFEPGINCTETRGPVFLPTQRASWPSWTATNLEEKPSRGPTGCPDGLCGAMDSALDF</sequence>
<dbReference type="AlphaFoldDB" id="A0AA88P9C1"/>